<dbReference type="PANTHER" id="PTHR12203:SF35">
    <property type="entry name" value="PROTEIN O-GLUCOSYLTRANSFERASE 1"/>
    <property type="match status" value="1"/>
</dbReference>
<feature type="compositionally biased region" description="Acidic residues" evidence="3">
    <location>
        <begin position="1"/>
        <end position="14"/>
    </location>
</feature>
<evidence type="ECO:0000256" key="4">
    <source>
        <dbReference type="SAM" id="Phobius"/>
    </source>
</evidence>
<keyword evidence="4" id="KW-0472">Membrane</keyword>
<feature type="compositionally biased region" description="Acidic residues" evidence="3">
    <location>
        <begin position="163"/>
        <end position="240"/>
    </location>
</feature>
<gene>
    <name evidence="6" type="ORF">DBRI1063_LOCUS333</name>
</gene>
<feature type="region of interest" description="Disordered" evidence="3">
    <location>
        <begin position="70"/>
        <end position="403"/>
    </location>
</feature>
<organism evidence="6">
    <name type="scientific">Ditylum brightwellii</name>
    <dbReference type="NCBI Taxonomy" id="49249"/>
    <lineage>
        <taxon>Eukaryota</taxon>
        <taxon>Sar</taxon>
        <taxon>Stramenopiles</taxon>
        <taxon>Ochrophyta</taxon>
        <taxon>Bacillariophyta</taxon>
        <taxon>Mediophyceae</taxon>
        <taxon>Lithodesmiophycidae</taxon>
        <taxon>Lithodesmiales</taxon>
        <taxon>Lithodesmiaceae</taxon>
        <taxon>Ditylum</taxon>
    </lineage>
</organism>
<dbReference type="InterPro" id="IPR051091">
    <property type="entry name" value="O-Glucosyltr/Glycosyltrsf_90"/>
</dbReference>
<evidence type="ECO:0000259" key="5">
    <source>
        <dbReference type="SMART" id="SM00672"/>
    </source>
</evidence>
<feature type="region of interest" description="Disordered" evidence="3">
    <location>
        <begin position="1"/>
        <end position="23"/>
    </location>
</feature>
<feature type="compositionally biased region" description="Acidic residues" evidence="3">
    <location>
        <begin position="120"/>
        <end position="129"/>
    </location>
</feature>
<feature type="compositionally biased region" description="Acidic residues" evidence="3">
    <location>
        <begin position="315"/>
        <end position="324"/>
    </location>
</feature>
<evidence type="ECO:0000256" key="3">
    <source>
        <dbReference type="SAM" id="MobiDB-lite"/>
    </source>
</evidence>
<feature type="transmembrane region" description="Helical" evidence="4">
    <location>
        <begin position="47"/>
        <end position="66"/>
    </location>
</feature>
<sequence length="1193" mass="139123">MDYDDYDEDYDEDQAFISDSRRKNRRVIHEKSPYQPRQKAAASGSKIIRNIGIVIFIIFLFAMHKLNANSNNDEKNVGKGNLRDPSKDTYSDMYKFHDDKFKSYPDDDGDYASESKDGSSEYDDDDDTDDKLKNILSKEEGDDDSVDDDDGADDNGNALDDDKGNDDDDSEEYDDDDSEEYDDDATEEEEYDDDDNDNTDGDGDDDDDEQEYDDDDDDEVNAIEDDAGDDAAADDDDDAVDDKNVEYDDDDDTADDKDVEYDDDDITDDKNVEYDDDKDTADDKDVEYYDDDNDNENTDGDDDDVAGDDDKNVEYDDDDADDNTIDDKNVEYDDDDDDNNNKNTDDDDDDDDDKNIEYDDDDDEEGTVTEDDDEDDDNAEDDDDYEEGNNVGDNGDEYSSPLMNMDVSTLPDYHIRNKIKKRFHKWDDELRHIVEMDKYQGGEPKVNWDWHPKKRKDRFPSVEERVKYYMGEWYDRSIPMYGDEFRKNTFLYRKKTRECDLCSRLVVNVFDLDPDAILDMYASGESRYKQGGDFVDLSILHEDSSTQVMMNWGDNIPKAKYTADKIYPVFCKVRHYCEKKESWGDYENSLCNQKQISTIIWPVNHRRLHSLPFITPDNDIPWEEKEGKAMWRGGAPEEGPPEADEEFDPMETRHIKWKLISEFVGHPLVDAKYTRRDFKGFAEKGLFKPEYIAPRTEMDEQLKYKYMIAIEGNDVSSAIKWMLFSNSVVLSPPFRFDSWSMECFLEPFVHYIPLKTDLSDLIERIEWAESNPDEARKISERATLFVYDLLMSDDAINENQLVLEGIMERYERNFGYSSRMEVIHPVSHIHSEWHPKRKYRFPSVETRIEYYMGIWYDENKPSMKRSKFSAKAAHVEKGDKITEDTALMASGFSLTECASDNGHDLREFCEDALLDFDEREMEIARTVVMDDTVKVIQFGNLTVDSDDLPVFGKTRKASERKDQGRAILWPFEYRKEFSVVESGLIEECETPFASKIPKAIWRGSEGTLGRKSKSDEYKSRLKLVRNSVSGSSEKIDAKFLTTKERFQSKEDPKNFPREGFAVEPTSDNERRDYFKDILSHRYIIATEDEYKVNSDLKWMLLSQSVVLMAEENRFSSWFMEDFLEPYVHYIPISKDYSDVEEKLKWCEKNPEKAEEVSERATLFVHDMLFHYSSDTEYSEIKFQLMEKYSENFG</sequence>
<dbReference type="EMBL" id="HBGN01000536">
    <property type="protein sequence ID" value="CAD9313927.1"/>
    <property type="molecule type" value="Transcribed_RNA"/>
</dbReference>
<accession>A0A7S1VX74</accession>
<dbReference type="SMART" id="SM00672">
    <property type="entry name" value="CAP10"/>
    <property type="match status" value="1"/>
</dbReference>
<comment type="similarity">
    <text evidence="1">Belongs to the glycosyltransferase 90 family.</text>
</comment>
<dbReference type="PANTHER" id="PTHR12203">
    <property type="entry name" value="KDEL LYS-ASP-GLU-LEU CONTAINING - RELATED"/>
    <property type="match status" value="1"/>
</dbReference>
<feature type="compositionally biased region" description="Acidic residues" evidence="3">
    <location>
        <begin position="345"/>
        <end position="387"/>
    </location>
</feature>
<proteinExistence type="inferred from homology"/>
<evidence type="ECO:0000313" key="6">
    <source>
        <dbReference type="EMBL" id="CAD9313927.1"/>
    </source>
</evidence>
<feature type="compositionally biased region" description="Basic and acidic residues" evidence="3">
    <location>
        <begin position="72"/>
        <end position="105"/>
    </location>
</feature>
<dbReference type="GO" id="GO:0016740">
    <property type="term" value="F:transferase activity"/>
    <property type="evidence" value="ECO:0007669"/>
    <property type="project" value="UniProtKB-KW"/>
</dbReference>
<dbReference type="AlphaFoldDB" id="A0A7S1VX74"/>
<dbReference type="Pfam" id="PF05686">
    <property type="entry name" value="Glyco_transf_90"/>
    <property type="match status" value="2"/>
</dbReference>
<reference evidence="6" key="1">
    <citation type="submission" date="2021-01" db="EMBL/GenBank/DDBJ databases">
        <authorList>
            <person name="Corre E."/>
            <person name="Pelletier E."/>
            <person name="Niang G."/>
            <person name="Scheremetjew M."/>
            <person name="Finn R."/>
            <person name="Kale V."/>
            <person name="Holt S."/>
            <person name="Cochrane G."/>
            <person name="Meng A."/>
            <person name="Brown T."/>
            <person name="Cohen L."/>
        </authorList>
    </citation>
    <scope>NUCLEOTIDE SEQUENCE</scope>
    <source>
        <strain evidence="6">Pop2</strain>
    </source>
</reference>
<name>A0A7S1VX74_9STRA</name>
<evidence type="ECO:0000256" key="1">
    <source>
        <dbReference type="ARBA" id="ARBA00010118"/>
    </source>
</evidence>
<keyword evidence="2" id="KW-0808">Transferase</keyword>
<feature type="compositionally biased region" description="Acidic residues" evidence="3">
    <location>
        <begin position="288"/>
        <end position="307"/>
    </location>
</feature>
<dbReference type="InterPro" id="IPR006598">
    <property type="entry name" value="CAP10"/>
</dbReference>
<feature type="compositionally biased region" description="Acidic residues" evidence="3">
    <location>
        <begin position="247"/>
        <end position="267"/>
    </location>
</feature>
<keyword evidence="4" id="KW-0812">Transmembrane</keyword>
<feature type="compositionally biased region" description="Acidic residues" evidence="3">
    <location>
        <begin position="140"/>
        <end position="153"/>
    </location>
</feature>
<evidence type="ECO:0000256" key="2">
    <source>
        <dbReference type="ARBA" id="ARBA00022679"/>
    </source>
</evidence>
<feature type="domain" description="Glycosyl transferase CAP10" evidence="5">
    <location>
        <begin position="941"/>
        <end position="1178"/>
    </location>
</feature>
<keyword evidence="4" id="KW-1133">Transmembrane helix</keyword>
<feature type="compositionally biased region" description="Basic and acidic residues" evidence="3">
    <location>
        <begin position="130"/>
        <end position="139"/>
    </location>
</feature>
<protein>
    <recommendedName>
        <fullName evidence="5">Glycosyl transferase CAP10 domain-containing protein</fullName>
    </recommendedName>
</protein>